<feature type="compositionally biased region" description="Basic and acidic residues" evidence="1">
    <location>
        <begin position="880"/>
        <end position="889"/>
    </location>
</feature>
<dbReference type="OrthoDB" id="10693077at2759"/>
<feature type="region of interest" description="Disordered" evidence="1">
    <location>
        <begin position="147"/>
        <end position="198"/>
    </location>
</feature>
<organism evidence="2 3">
    <name type="scientific">Anisakis simplex</name>
    <name type="common">Herring worm</name>
    <dbReference type="NCBI Taxonomy" id="6269"/>
    <lineage>
        <taxon>Eukaryota</taxon>
        <taxon>Metazoa</taxon>
        <taxon>Ecdysozoa</taxon>
        <taxon>Nematoda</taxon>
        <taxon>Chromadorea</taxon>
        <taxon>Rhabditida</taxon>
        <taxon>Spirurina</taxon>
        <taxon>Ascaridomorpha</taxon>
        <taxon>Ascaridoidea</taxon>
        <taxon>Anisakidae</taxon>
        <taxon>Anisakis</taxon>
        <taxon>Anisakis simplex complex</taxon>
    </lineage>
</organism>
<feature type="compositionally biased region" description="Polar residues" evidence="1">
    <location>
        <begin position="1"/>
        <end position="16"/>
    </location>
</feature>
<evidence type="ECO:0000313" key="2">
    <source>
        <dbReference type="EMBL" id="VDK48173.1"/>
    </source>
</evidence>
<gene>
    <name evidence="2" type="ORF">ASIM_LOCUS12799</name>
</gene>
<sequence>MTMDQTDVQFSESTPSYWPPDVHIEQQQMNEHHQPDGQYSQMVELKADISLLQQQSRMHPAESQSISADQVQSQEEQQQFQNRNDRPTSTDIDQPKRDQKEKCSSGEIQPGSPLASLLSSAYEAADAALREIDNDLVSENFGIMTSPDSPFGGECRDKLNGPGHGVERSWATEGRDEEPALPEKRAERTTENDLVERDEVQQINHSLEAVLGTDQELVFEKQHIPGPSEEQFEAKNKMIGRKFPIPTQNILEEIVYFQESVPEADTHSDHRQASTSEDVTELEELSFRPVEKLDETRIQQKCVQKNPVSISEPIFGASASENYQQINGNEKSNSDKKLENSGAGLVQEEIKNGEITEAKETDFETKVDGTSSVINENRLAEVEQIVKMQKTQQAKADIESNIATLHSEAVASCLCESAENHKVCEKIPSSDELQDSAVTDEKSPPNKPATNGKAMEISSNPKYTNGSTGLNSDEKATQQVSSVKRSRISASNKVTNGMTAKKGPSKVDGAMKKLQAPAVPPKPKTTLKNPGMEDKLISLSKRTTTNSKIVNVGPKKSEPEKRLPPQKSSISTATPKKTSSGAEPSLRAPPASRGNPVSTDSSPTKQKPEASSNRPSNKPSAPSKSVKTISATAGKSELQVENYKPKPSKATARDNPSESQASFSQKSFELTNKTVVEKHEDIAFATDSKLESDETTEPVVRHQVQEVVRARDPIVWIETLVPILETIFTYADHGKLVNGSGELLTVDEESVRNEMNQECMTEKTENFKRDEESNGRMSSDQTLIEATECIHPSEMIPTSSTPSEIIEQPELIIPPTSVSDAPENVVHNSVNDFPEEPTSSVQLIEKNIDMTETDTKNFPDFVSPFEAEPEILSDVRSPVDELPVDRSHPAELPSCLSEPSTIPDIGTSESEKPDEPKNRVSELLEPVITKTEMLDHSPVETVADLNVDHSVADTVLKELPVQTPDQIVQPDDHKNDAIQEIDPHYDANVGVTTTADYAAGKMPDEASNAHHEPTTEKISSSESNGQPRSKLQSIVISSIVPPDPDHVQQQTEQQKRREEACGNGQADESQKQSLSGTTTPQKPRQHGRGQFRGMVVDSMTSEQDDWYQSRGGERQNGNSKQKQYHSNEGGDYSSHGGTQGQSQQQQHQRKSKRRSKKSGKSHRGGYRAE</sequence>
<feature type="compositionally biased region" description="Polar residues" evidence="1">
    <location>
        <begin position="1071"/>
        <end position="1082"/>
    </location>
</feature>
<feature type="compositionally biased region" description="Basic residues" evidence="1">
    <location>
        <begin position="1147"/>
        <end position="1169"/>
    </location>
</feature>
<feature type="region of interest" description="Disordered" evidence="1">
    <location>
        <begin position="880"/>
        <end position="919"/>
    </location>
</feature>
<feature type="compositionally biased region" description="Polar residues" evidence="1">
    <location>
        <begin position="595"/>
        <end position="633"/>
    </location>
</feature>
<feature type="region of interest" description="Disordered" evidence="1">
    <location>
        <begin position="1"/>
        <end position="114"/>
    </location>
</feature>
<feature type="compositionally biased region" description="Basic and acidic residues" evidence="1">
    <location>
        <begin position="909"/>
        <end position="919"/>
    </location>
</feature>
<feature type="compositionally biased region" description="Polar residues" evidence="1">
    <location>
        <begin position="457"/>
        <end position="498"/>
    </location>
</feature>
<evidence type="ECO:0000256" key="1">
    <source>
        <dbReference type="SAM" id="MobiDB-lite"/>
    </source>
</evidence>
<feature type="compositionally biased region" description="Polar residues" evidence="1">
    <location>
        <begin position="566"/>
        <end position="582"/>
    </location>
</feature>
<feature type="compositionally biased region" description="Polar residues" evidence="1">
    <location>
        <begin position="1115"/>
        <end position="1126"/>
    </location>
</feature>
<feature type="compositionally biased region" description="Basic and acidic residues" evidence="1">
    <location>
        <begin position="1002"/>
        <end position="1015"/>
    </location>
</feature>
<feature type="compositionally biased region" description="Basic and acidic residues" evidence="1">
    <location>
        <begin position="173"/>
        <end position="198"/>
    </location>
</feature>
<feature type="region of interest" description="Disordered" evidence="1">
    <location>
        <begin position="962"/>
        <end position="1169"/>
    </location>
</feature>
<dbReference type="EMBL" id="UYRR01031251">
    <property type="protein sequence ID" value="VDK48173.1"/>
    <property type="molecule type" value="Genomic_DNA"/>
</dbReference>
<feature type="compositionally biased region" description="Basic and acidic residues" evidence="1">
    <location>
        <begin position="83"/>
        <end position="104"/>
    </location>
</feature>
<protein>
    <submittedName>
        <fullName evidence="2">Uncharacterized protein</fullName>
    </submittedName>
</protein>
<proteinExistence type="predicted"/>
<feature type="region of interest" description="Disordered" evidence="1">
    <location>
        <begin position="431"/>
        <end position="666"/>
    </location>
</feature>
<dbReference type="AlphaFoldDB" id="A0A3P6QZB5"/>
<feature type="compositionally biased region" description="Polar residues" evidence="1">
    <location>
        <begin position="657"/>
        <end position="666"/>
    </location>
</feature>
<feature type="compositionally biased region" description="Polar residues" evidence="1">
    <location>
        <begin position="540"/>
        <end position="549"/>
    </location>
</feature>
<evidence type="ECO:0000313" key="3">
    <source>
        <dbReference type="Proteomes" id="UP000267096"/>
    </source>
</evidence>
<accession>A0A3P6QZB5</accession>
<feature type="compositionally biased region" description="Low complexity" evidence="1">
    <location>
        <begin position="1133"/>
        <end position="1146"/>
    </location>
</feature>
<feature type="compositionally biased region" description="Polar residues" evidence="1">
    <location>
        <begin position="51"/>
        <end position="69"/>
    </location>
</feature>
<dbReference type="Proteomes" id="UP000267096">
    <property type="component" value="Unassembled WGS sequence"/>
</dbReference>
<feature type="compositionally biased region" description="Low complexity" evidence="1">
    <location>
        <begin position="70"/>
        <end position="81"/>
    </location>
</feature>
<reference evidence="2 3" key="1">
    <citation type="submission" date="2018-11" db="EMBL/GenBank/DDBJ databases">
        <authorList>
            <consortium name="Pathogen Informatics"/>
        </authorList>
    </citation>
    <scope>NUCLEOTIDE SEQUENCE [LARGE SCALE GENOMIC DNA]</scope>
</reference>
<feature type="compositionally biased region" description="Polar residues" evidence="1">
    <location>
        <begin position="1016"/>
        <end position="1036"/>
    </location>
</feature>
<feature type="compositionally biased region" description="Basic and acidic residues" evidence="1">
    <location>
        <begin position="970"/>
        <end position="985"/>
    </location>
</feature>
<keyword evidence="3" id="KW-1185">Reference proteome</keyword>
<name>A0A3P6QZB5_ANISI</name>